<feature type="region of interest" description="Disordered" evidence="1">
    <location>
        <begin position="1"/>
        <end position="37"/>
    </location>
</feature>
<evidence type="ECO:0000256" key="1">
    <source>
        <dbReference type="SAM" id="MobiDB-lite"/>
    </source>
</evidence>
<name>A0A8B6DKX2_MYTGA</name>
<gene>
    <name evidence="2" type="ORF">MGAL_10B065901</name>
</gene>
<dbReference type="AlphaFoldDB" id="A0A8B6DKX2"/>
<reference evidence="2" key="1">
    <citation type="submission" date="2018-11" db="EMBL/GenBank/DDBJ databases">
        <authorList>
            <person name="Alioto T."/>
            <person name="Alioto T."/>
        </authorList>
    </citation>
    <scope>NUCLEOTIDE SEQUENCE</scope>
</reference>
<dbReference type="Proteomes" id="UP000596742">
    <property type="component" value="Unassembled WGS sequence"/>
</dbReference>
<keyword evidence="3" id="KW-1185">Reference proteome</keyword>
<proteinExistence type="predicted"/>
<accession>A0A8B6DKX2</accession>
<evidence type="ECO:0000313" key="3">
    <source>
        <dbReference type="Proteomes" id="UP000596742"/>
    </source>
</evidence>
<protein>
    <submittedName>
        <fullName evidence="2">Uncharacterized protein</fullName>
    </submittedName>
</protein>
<feature type="compositionally biased region" description="Basic and acidic residues" evidence="1">
    <location>
        <begin position="78"/>
        <end position="89"/>
    </location>
</feature>
<dbReference type="EMBL" id="UYJE01003602">
    <property type="protein sequence ID" value="VDI20737.1"/>
    <property type="molecule type" value="Genomic_DNA"/>
</dbReference>
<feature type="compositionally biased region" description="Polar residues" evidence="1">
    <location>
        <begin position="60"/>
        <end position="74"/>
    </location>
</feature>
<dbReference type="OrthoDB" id="6060168at2759"/>
<feature type="region of interest" description="Disordered" evidence="1">
    <location>
        <begin position="51"/>
        <end position="89"/>
    </location>
</feature>
<organism evidence="2 3">
    <name type="scientific">Mytilus galloprovincialis</name>
    <name type="common">Mediterranean mussel</name>
    <dbReference type="NCBI Taxonomy" id="29158"/>
    <lineage>
        <taxon>Eukaryota</taxon>
        <taxon>Metazoa</taxon>
        <taxon>Spiralia</taxon>
        <taxon>Lophotrochozoa</taxon>
        <taxon>Mollusca</taxon>
        <taxon>Bivalvia</taxon>
        <taxon>Autobranchia</taxon>
        <taxon>Pteriomorphia</taxon>
        <taxon>Mytilida</taxon>
        <taxon>Mytiloidea</taxon>
        <taxon>Mytilidae</taxon>
        <taxon>Mytilinae</taxon>
        <taxon>Mytilus</taxon>
    </lineage>
</organism>
<evidence type="ECO:0000313" key="2">
    <source>
        <dbReference type="EMBL" id="VDI20737.1"/>
    </source>
</evidence>
<feature type="compositionally biased region" description="Polar residues" evidence="1">
    <location>
        <begin position="8"/>
        <end position="17"/>
    </location>
</feature>
<sequence length="197" mass="22194">MGKVVDSTMISGPSCTIINDKKETGEPEDELMTIPTTPTITVEEYCLDDKYRSRPESRHSISSTKSDTSFLTISRKSRSSDGRPKSADNFRVKSVTHAESGSSLRRTASDCFVNSHASEDDQCTCLPREERKCEISGNQLASFYGLWKKDSQRTLGKKLEVPRFMKRSNAYRQCGCKTREYEKQKSNLKTTCPTHGI</sequence>
<comment type="caution">
    <text evidence="2">The sequence shown here is derived from an EMBL/GenBank/DDBJ whole genome shotgun (WGS) entry which is preliminary data.</text>
</comment>